<dbReference type="Pfam" id="PF04448">
    <property type="entry name" value="DUF551"/>
    <property type="match status" value="1"/>
</dbReference>
<evidence type="ECO:0000313" key="3">
    <source>
        <dbReference type="Proteomes" id="UP000078124"/>
    </source>
</evidence>
<protein>
    <submittedName>
        <fullName evidence="2">Eaa1</fullName>
    </submittedName>
</protein>
<dbReference type="EMBL" id="FLAC01000018">
    <property type="protein sequence ID" value="SAQ02216.1"/>
    <property type="molecule type" value="Genomic_DNA"/>
</dbReference>
<sequence>MNISTVNELIQSLESAGELSIKERKYLELAKAYVQPTAEMIWAAKYCFTSTPGWDVFKSAYIAMLAAAPQPQNAPQNIPEIIPGWIPLSERMPEDRISVILWDAEIGEVTSGHYSHKTQTFYHCGDAIENEITHWMPPPCAPQEVKGEHQIRDEMDMGARITSHRFKV</sequence>
<name>A0A8G2A1H4_RAOPL</name>
<dbReference type="Proteomes" id="UP000078124">
    <property type="component" value="Unassembled WGS sequence"/>
</dbReference>
<dbReference type="AlphaFoldDB" id="A0A8G2A1H4"/>
<accession>A0A8G2A1H4</accession>
<evidence type="ECO:0000259" key="1">
    <source>
        <dbReference type="Pfam" id="PF04448"/>
    </source>
</evidence>
<gene>
    <name evidence="2" type="ORF">SAMEA2273876_04142</name>
</gene>
<proteinExistence type="predicted"/>
<dbReference type="RefSeq" id="WP_049099383.1">
    <property type="nucleotide sequence ID" value="NZ_CP172743.1"/>
</dbReference>
<dbReference type="InterPro" id="IPR007539">
    <property type="entry name" value="DUF551"/>
</dbReference>
<comment type="caution">
    <text evidence="2">The sequence shown here is derived from an EMBL/GenBank/DDBJ whole genome shotgun (WGS) entry which is preliminary data.</text>
</comment>
<organism evidence="2 3">
    <name type="scientific">Raoultella planticola</name>
    <name type="common">Klebsiella planticola</name>
    <dbReference type="NCBI Taxonomy" id="575"/>
    <lineage>
        <taxon>Bacteria</taxon>
        <taxon>Pseudomonadati</taxon>
        <taxon>Pseudomonadota</taxon>
        <taxon>Gammaproteobacteria</taxon>
        <taxon>Enterobacterales</taxon>
        <taxon>Enterobacteriaceae</taxon>
        <taxon>Klebsiella/Raoultella group</taxon>
        <taxon>Raoultella</taxon>
    </lineage>
</organism>
<evidence type="ECO:0000313" key="2">
    <source>
        <dbReference type="EMBL" id="SAQ02216.1"/>
    </source>
</evidence>
<reference evidence="2 3" key="1">
    <citation type="submission" date="2016-05" db="EMBL/GenBank/DDBJ databases">
        <authorList>
            <consortium name="Pathogen Informatics"/>
        </authorList>
    </citation>
    <scope>NUCLEOTIDE SEQUENCE [LARGE SCALE GENOMIC DNA]</scope>
    <source>
        <strain evidence="2 3">2880STDY5682802</strain>
    </source>
</reference>
<feature type="domain" description="DUF551" evidence="1">
    <location>
        <begin position="84"/>
        <end position="143"/>
    </location>
</feature>